<sequence length="154" mass="18023">LGDAHQRFPGGASKLNQFTKGDLSPVLYAEELNYLNSNWRPWAVRAELSTHRGFIGKQALKAKEYLLHLVWDIFFAEYFRREEEYQRQLVRYLNKVARYIDARDAELFWQLVGKVDSDIEMANDKSDRLYDELAVSIQRLESRLDSMSAKNSNS</sequence>
<gene>
    <name evidence="1" type="ORF">S01H4_26268</name>
</gene>
<proteinExistence type="predicted"/>
<evidence type="ECO:0000313" key="1">
    <source>
        <dbReference type="EMBL" id="GAG83496.1"/>
    </source>
</evidence>
<dbReference type="EMBL" id="BART01012641">
    <property type="protein sequence ID" value="GAG83496.1"/>
    <property type="molecule type" value="Genomic_DNA"/>
</dbReference>
<comment type="caution">
    <text evidence="1">The sequence shown here is derived from an EMBL/GenBank/DDBJ whole genome shotgun (WGS) entry which is preliminary data.</text>
</comment>
<feature type="non-terminal residue" evidence="1">
    <location>
        <position position="1"/>
    </location>
</feature>
<name>X1CGZ9_9ZZZZ</name>
<protein>
    <submittedName>
        <fullName evidence="1">Uncharacterized protein</fullName>
    </submittedName>
</protein>
<reference evidence="1" key="1">
    <citation type="journal article" date="2014" name="Front. Microbiol.">
        <title>High frequency of phylogenetically diverse reductive dehalogenase-homologous genes in deep subseafloor sedimentary metagenomes.</title>
        <authorList>
            <person name="Kawai M."/>
            <person name="Futagami T."/>
            <person name="Toyoda A."/>
            <person name="Takaki Y."/>
            <person name="Nishi S."/>
            <person name="Hori S."/>
            <person name="Arai W."/>
            <person name="Tsubouchi T."/>
            <person name="Morono Y."/>
            <person name="Uchiyama I."/>
            <person name="Ito T."/>
            <person name="Fujiyama A."/>
            <person name="Inagaki F."/>
            <person name="Takami H."/>
        </authorList>
    </citation>
    <scope>NUCLEOTIDE SEQUENCE</scope>
    <source>
        <strain evidence="1">Expedition CK06-06</strain>
    </source>
</reference>
<organism evidence="1">
    <name type="scientific">marine sediment metagenome</name>
    <dbReference type="NCBI Taxonomy" id="412755"/>
    <lineage>
        <taxon>unclassified sequences</taxon>
        <taxon>metagenomes</taxon>
        <taxon>ecological metagenomes</taxon>
    </lineage>
</organism>
<accession>X1CGZ9</accession>
<dbReference type="AlphaFoldDB" id="X1CGZ9"/>